<feature type="compositionally biased region" description="Polar residues" evidence="1">
    <location>
        <begin position="556"/>
        <end position="569"/>
    </location>
</feature>
<feature type="compositionally biased region" description="Polar residues" evidence="1">
    <location>
        <begin position="158"/>
        <end position="177"/>
    </location>
</feature>
<gene>
    <name evidence="2" type="ORF">BOX15_Mlig002997g1</name>
</gene>
<feature type="region of interest" description="Disordered" evidence="1">
    <location>
        <begin position="599"/>
        <end position="694"/>
    </location>
</feature>
<feature type="compositionally biased region" description="Polar residues" evidence="1">
    <location>
        <begin position="409"/>
        <end position="427"/>
    </location>
</feature>
<dbReference type="Proteomes" id="UP000215902">
    <property type="component" value="Unassembled WGS sequence"/>
</dbReference>
<organism evidence="2 3">
    <name type="scientific">Macrostomum lignano</name>
    <dbReference type="NCBI Taxonomy" id="282301"/>
    <lineage>
        <taxon>Eukaryota</taxon>
        <taxon>Metazoa</taxon>
        <taxon>Spiralia</taxon>
        <taxon>Lophotrochozoa</taxon>
        <taxon>Platyhelminthes</taxon>
        <taxon>Rhabditophora</taxon>
        <taxon>Macrostomorpha</taxon>
        <taxon>Macrostomida</taxon>
        <taxon>Macrostomidae</taxon>
        <taxon>Macrostomum</taxon>
    </lineage>
</organism>
<evidence type="ECO:0000313" key="2">
    <source>
        <dbReference type="EMBL" id="PAA65028.1"/>
    </source>
</evidence>
<feature type="compositionally biased region" description="Low complexity" evidence="1">
    <location>
        <begin position="98"/>
        <end position="113"/>
    </location>
</feature>
<feature type="region of interest" description="Disordered" evidence="1">
    <location>
        <begin position="332"/>
        <end position="358"/>
    </location>
</feature>
<feature type="region of interest" description="Disordered" evidence="1">
    <location>
        <begin position="98"/>
        <end position="287"/>
    </location>
</feature>
<feature type="compositionally biased region" description="Polar residues" evidence="1">
    <location>
        <begin position="241"/>
        <end position="257"/>
    </location>
</feature>
<keyword evidence="3" id="KW-1185">Reference proteome</keyword>
<evidence type="ECO:0000256" key="1">
    <source>
        <dbReference type="SAM" id="MobiDB-lite"/>
    </source>
</evidence>
<dbReference type="AlphaFoldDB" id="A0A267EU48"/>
<comment type="caution">
    <text evidence="2">The sequence shown here is derived from an EMBL/GenBank/DDBJ whole genome shotgun (WGS) entry which is preliminary data.</text>
</comment>
<sequence>RSNRNIIGRGFALKGMELSRREAGLFKRNDSCHCNSTGVSSVKDASDDFSSWLSQGGYSKIDSLTESHSDIKKTCLIDLTMKIVKNLSDQLTATEATAEAADSDATGDGASDTETATPPRVKLRVKESDSRQSKSSKAAPRPSGRSCLIKVTVASHPASLSSPLQRRRATNTGSRISFSEPLRALDTASESEEQSLNYSSTESTDTSGDVPDGSESLSPTRSFGTSRHLGRRCSTDDEECTQSASTESVSIVKQSRQASRRRQTDRSGNNVNNTDNAPLVSGDTKDSSKVTKILPSVAVTAAGDAAGLKASQPCEQIKKSCLMPEPSLRLLQQQKQQEQQQQQLFTRSAAESSKDSEGYSYNTVSTHCIEPWLPDLEAAGTLDGFCCADFISAAVPASGAAGPRRQVEQLHTTTTQSATPSDSSTVMDSGEVDETAAWDQLVFQSQLSRLRKQIYGDNGWSSTDRKPALMMPKFPAESIDRQLGSVDSAGKTHGLSAAASASASDEAPASDQLILQSQLSSLRNQLYGDSERVLNPPPVFWKSRKQKQKMPKFSPQEVQEQQAKVNSPAHSGEPSATKVKQGVSASLMKPRIFKKARAVQSLVPLPRPSKKQASSAACKKQKSEQPKLQKLRQQKEKQKQAEPQQQKKKTVKKRGAAKKQPATSSLSAIEVASRPKASTALSATTKASSVKRASGTKFVTFSRPVYM</sequence>
<feature type="compositionally biased region" description="Low complexity" evidence="1">
    <location>
        <begin position="332"/>
        <end position="344"/>
    </location>
</feature>
<feature type="compositionally biased region" description="Polar residues" evidence="1">
    <location>
        <begin position="194"/>
        <end position="207"/>
    </location>
</feature>
<feature type="non-terminal residue" evidence="2">
    <location>
        <position position="1"/>
    </location>
</feature>
<feature type="compositionally biased region" description="Polar residues" evidence="1">
    <location>
        <begin position="215"/>
        <end position="225"/>
    </location>
</feature>
<feature type="compositionally biased region" description="Basic and acidic residues" evidence="1">
    <location>
        <begin position="621"/>
        <end position="640"/>
    </location>
</feature>
<feature type="region of interest" description="Disordered" evidence="1">
    <location>
        <begin position="398"/>
        <end position="428"/>
    </location>
</feature>
<reference evidence="2 3" key="1">
    <citation type="submission" date="2017-06" db="EMBL/GenBank/DDBJ databases">
        <title>A platform for efficient transgenesis in Macrostomum lignano, a flatworm model organism for stem cell research.</title>
        <authorList>
            <person name="Berezikov E."/>
        </authorList>
    </citation>
    <scope>NUCLEOTIDE SEQUENCE [LARGE SCALE GENOMIC DNA]</scope>
    <source>
        <strain evidence="2">DV1</strain>
        <tissue evidence="2">Whole organism</tissue>
    </source>
</reference>
<feature type="compositionally biased region" description="Basic residues" evidence="1">
    <location>
        <begin position="646"/>
        <end position="657"/>
    </location>
</feature>
<feature type="compositionally biased region" description="Low complexity" evidence="1">
    <location>
        <begin position="676"/>
        <end position="691"/>
    </location>
</feature>
<feature type="compositionally biased region" description="Polar residues" evidence="1">
    <location>
        <begin position="266"/>
        <end position="276"/>
    </location>
</feature>
<accession>A0A267EU48</accession>
<feature type="region of interest" description="Disordered" evidence="1">
    <location>
        <begin position="543"/>
        <end position="584"/>
    </location>
</feature>
<dbReference type="EMBL" id="NIVC01001690">
    <property type="protein sequence ID" value="PAA65028.1"/>
    <property type="molecule type" value="Genomic_DNA"/>
</dbReference>
<protein>
    <submittedName>
        <fullName evidence="2">Uncharacterized protein</fullName>
    </submittedName>
</protein>
<name>A0A267EU48_9PLAT</name>
<evidence type="ECO:0000313" key="3">
    <source>
        <dbReference type="Proteomes" id="UP000215902"/>
    </source>
</evidence>
<proteinExistence type="predicted"/>